<gene>
    <name evidence="1" type="ORF">FEE39_10255</name>
</gene>
<accession>A0A9X7TEP3</accession>
<evidence type="ECO:0000313" key="1">
    <source>
        <dbReference type="EMBL" id="QIA88617.1"/>
    </source>
</evidence>
<proteinExistence type="predicted"/>
<dbReference type="EMBL" id="CP040856">
    <property type="protein sequence ID" value="QIA88617.1"/>
    <property type="molecule type" value="Genomic_DNA"/>
</dbReference>
<reference evidence="1 2" key="1">
    <citation type="submission" date="2019-06" db="EMBL/GenBank/DDBJ databases">
        <title>Whole genome sequencing of Lactobacillus johnsonii strain G2A.</title>
        <authorList>
            <person name="Conlan S."/>
            <person name="Thomas P.J."/>
            <person name="Mullikin J."/>
            <person name="Singer J."/>
            <person name="Weaver C."/>
            <person name="Segre J.A."/>
        </authorList>
    </citation>
    <scope>NUCLEOTIDE SEQUENCE [LARGE SCALE GENOMIC DNA]</scope>
    <source>
        <strain evidence="1 2">G2A</strain>
        <plasmid evidence="1 2">unnamed2</plasmid>
    </source>
</reference>
<sequence>MTKTLLGYQPNFNRFFIVQTPKGKPKLFYPKKTKIPYYVWDFNLNVGEDKMPNEARYYQITGFDIFYEVQIRKNGHRFLTDTKDSECVDLFGNIIDLNTLFSASIDKKNKDIRTFLTKKGQDLFQKEYKISLKIVNYGITVSTETVDRGVFIEKEDWLNLVKNNFEYIDNSNNYLAQSLSYGSKPIYKIN</sequence>
<dbReference type="Proteomes" id="UP000464749">
    <property type="component" value="Plasmid unnamed2"/>
</dbReference>
<geneLocation type="plasmid" evidence="1 2">
    <name>unnamed2</name>
</geneLocation>
<keyword evidence="1" id="KW-0614">Plasmid</keyword>
<organism evidence="1 2">
    <name type="scientific">Lactobacillus johnsonii</name>
    <dbReference type="NCBI Taxonomy" id="33959"/>
    <lineage>
        <taxon>Bacteria</taxon>
        <taxon>Bacillati</taxon>
        <taxon>Bacillota</taxon>
        <taxon>Bacilli</taxon>
        <taxon>Lactobacillales</taxon>
        <taxon>Lactobacillaceae</taxon>
        <taxon>Lactobacillus</taxon>
    </lineage>
</organism>
<evidence type="ECO:0000313" key="2">
    <source>
        <dbReference type="Proteomes" id="UP000464749"/>
    </source>
</evidence>
<name>A0A9X7TEP3_LACJH</name>
<protein>
    <submittedName>
        <fullName evidence="1">Uncharacterized protein</fullName>
    </submittedName>
</protein>
<dbReference type="AlphaFoldDB" id="A0A9X7TEP3"/>
<dbReference type="RefSeq" id="WP_163588974.1">
    <property type="nucleotide sequence ID" value="NZ_CP040856.1"/>
</dbReference>